<feature type="region of interest" description="Disordered" evidence="2">
    <location>
        <begin position="612"/>
        <end position="643"/>
    </location>
</feature>
<evidence type="ECO:0000256" key="2">
    <source>
        <dbReference type="SAM" id="MobiDB-lite"/>
    </source>
</evidence>
<feature type="compositionally biased region" description="Polar residues" evidence="2">
    <location>
        <begin position="1077"/>
        <end position="1090"/>
    </location>
</feature>
<evidence type="ECO:0000256" key="1">
    <source>
        <dbReference type="ARBA" id="ARBA00023002"/>
    </source>
</evidence>
<protein>
    <recommendedName>
        <fullName evidence="5">HypA-like protein</fullName>
    </recommendedName>
</protein>
<feature type="region of interest" description="Disordered" evidence="2">
    <location>
        <begin position="687"/>
        <end position="738"/>
    </location>
</feature>
<feature type="compositionally biased region" description="Basic and acidic residues" evidence="2">
    <location>
        <begin position="619"/>
        <end position="629"/>
    </location>
</feature>
<dbReference type="STRING" id="1448320.A0A319DG36"/>
<keyword evidence="4" id="KW-1185">Reference proteome</keyword>
<dbReference type="Proteomes" id="UP000247810">
    <property type="component" value="Unassembled WGS sequence"/>
</dbReference>
<keyword evidence="1" id="KW-0560">Oxidoreductase</keyword>
<feature type="compositionally biased region" description="Basic and acidic residues" evidence="2">
    <location>
        <begin position="689"/>
        <end position="705"/>
    </location>
</feature>
<dbReference type="VEuPathDB" id="FungiDB:BO71DRAFT_482315"/>
<evidence type="ECO:0000313" key="3">
    <source>
        <dbReference type="EMBL" id="PYH96124.1"/>
    </source>
</evidence>
<evidence type="ECO:0000313" key="4">
    <source>
        <dbReference type="Proteomes" id="UP000247810"/>
    </source>
</evidence>
<dbReference type="OrthoDB" id="10004862at2759"/>
<dbReference type="InterPro" id="IPR025337">
    <property type="entry name" value="Questin_oxidase-like"/>
</dbReference>
<dbReference type="PANTHER" id="PTHR35870">
    <property type="entry name" value="PROTEIN, PUTATIVE (AFU_ORTHOLOGUE AFUA_5G03330)-RELATED"/>
    <property type="match status" value="1"/>
</dbReference>
<dbReference type="GO" id="GO:0016491">
    <property type="term" value="F:oxidoreductase activity"/>
    <property type="evidence" value="ECO:0007669"/>
    <property type="project" value="UniProtKB-KW"/>
</dbReference>
<feature type="region of interest" description="Disordered" evidence="2">
    <location>
        <begin position="995"/>
        <end position="1022"/>
    </location>
</feature>
<dbReference type="Pfam" id="PF14027">
    <property type="entry name" value="Questin_oxidase"/>
    <property type="match status" value="1"/>
</dbReference>
<feature type="compositionally biased region" description="Polar residues" evidence="2">
    <location>
        <begin position="713"/>
        <end position="737"/>
    </location>
</feature>
<reference evidence="3 4" key="1">
    <citation type="submission" date="2018-02" db="EMBL/GenBank/DDBJ databases">
        <title>The genomes of Aspergillus section Nigri reveals drivers in fungal speciation.</title>
        <authorList>
            <consortium name="DOE Joint Genome Institute"/>
            <person name="Vesth T.C."/>
            <person name="Nybo J."/>
            <person name="Theobald S."/>
            <person name="Brandl J."/>
            <person name="Frisvad J.C."/>
            <person name="Nielsen K.F."/>
            <person name="Lyhne E.K."/>
            <person name="Kogle M.E."/>
            <person name="Kuo A."/>
            <person name="Riley R."/>
            <person name="Clum A."/>
            <person name="Nolan M."/>
            <person name="Lipzen A."/>
            <person name="Salamov A."/>
            <person name="Henrissat B."/>
            <person name="Wiebenga A."/>
            <person name="De vries R.P."/>
            <person name="Grigoriev I.V."/>
            <person name="Mortensen U.H."/>
            <person name="Andersen M.R."/>
            <person name="Baker S.E."/>
        </authorList>
    </citation>
    <scope>NUCLEOTIDE SEQUENCE [LARGE SCALE GENOMIC DNA]</scope>
    <source>
        <strain evidence="3 4">CBS 707.79</strain>
    </source>
</reference>
<dbReference type="PANTHER" id="PTHR35870:SF1">
    <property type="entry name" value="PROTEIN, PUTATIVE (AFU_ORTHOLOGUE AFUA_5G03330)-RELATED"/>
    <property type="match status" value="1"/>
</dbReference>
<organism evidence="3 4">
    <name type="scientific">Aspergillus ellipticus CBS 707.79</name>
    <dbReference type="NCBI Taxonomy" id="1448320"/>
    <lineage>
        <taxon>Eukaryota</taxon>
        <taxon>Fungi</taxon>
        <taxon>Dikarya</taxon>
        <taxon>Ascomycota</taxon>
        <taxon>Pezizomycotina</taxon>
        <taxon>Eurotiomycetes</taxon>
        <taxon>Eurotiomycetidae</taxon>
        <taxon>Eurotiales</taxon>
        <taxon>Aspergillaceae</taxon>
        <taxon>Aspergillus</taxon>
        <taxon>Aspergillus subgen. Circumdati</taxon>
    </lineage>
</organism>
<sequence length="1097" mass="123743">MTNSSERRQTAVIYDYMSCPAVAFRSTGSRRIATPLTRRSSLLICQNYISRRISRFSPCTRSSTSADLRFVSGVTLAGIDPYQSDSQRATAMATARKVHLSLADSGVVSHKIREDSARTTSEVLQDDMEKHHVFFNDSGFHNHIPHHLLSIYALGASPDEIKTAYASNKSYQRPVPPVDETVVNSLHDKERFRKCLGRENHYSNFLTFFQKDIDEKGVEAVLKEYLFCGDENAESMLERLFGGLTHPFIHFNFGIEFNQPAIIAQGLAQTAVHEDWIGPLFFQPVEKAAGGIGKPGKKSMLQILEEIRADKKLMGSSHWTDSTRMKNGVLKRASDEMIKYAAEFTVSADQVEQKIAEIINTVAYYASAAQRPGKQIKFDFFYIHGVNSSIFLSQIASLPFLEDRTKLRLLEWTGRLDLMLYVAYGAPDLRLEEVTNYPATRSWESIFRYSTAQSRDDGHLPKLVRALKNGERVCRPFEAQAQERGLKIMGDMWLKIANMVMDSTRDQHARWVRGAGFDEAWDEFGGRDLGVAPKDAEQIELQKPKTRPGAHAGLDGGHVVIGAASGAIPNIAAGALILLNYSRSTRVPSVAFSAPSVRETYPFIDTRSHRVNPISLTMPHDEDSTRNRDPAPAASDSRQWPDDENPFVAFRRFADEQVSSMLQSVMGIPSMSSRPSTGRWAVFEQQNDNDPRFHPKDNGDTKGLDDAPGSGSGAANDSETSSSHNNNSMRQSRQWSEWQDPRLRRSTYDHDVDFFDVFFDRFWPDEYHHPRFFQPHYRPMLSGMAKPFPWPMGYILFNPYSPLNLERQAHSQHHGVFSSLMSSLSHSSECDPAEPQWRDAFEDLIRLENGKPMLDRDQAAVTKPEHWGTWLSGLVNRGSLGDKWKPIRRSELDAPAAPGIAFEGYEYEEDDTKRSKGEEAVAENAKSETNWNETGSEAMTEQDLYDRFLDDLATSERELSRTVFNSPLLRLILQDTQRPQDTQNNDTENLFELASSRQTASVPDIVPEKEPQPASESTAEKTHVISTLMKTNRVRLADGSILTKTVQTKRFADGREESNEFEEVVKPQQAQLAEAPSPTNSQEESTSEQKSGWFWKS</sequence>
<name>A0A319DG36_9EURO</name>
<dbReference type="EMBL" id="KZ825842">
    <property type="protein sequence ID" value="PYH96124.1"/>
    <property type="molecule type" value="Genomic_DNA"/>
</dbReference>
<gene>
    <name evidence="3" type="ORF">BO71DRAFT_482315</name>
</gene>
<evidence type="ECO:0008006" key="5">
    <source>
        <dbReference type="Google" id="ProtNLM"/>
    </source>
</evidence>
<accession>A0A319DG36</accession>
<proteinExistence type="predicted"/>
<feature type="region of interest" description="Disordered" evidence="2">
    <location>
        <begin position="1052"/>
        <end position="1097"/>
    </location>
</feature>
<dbReference type="AlphaFoldDB" id="A0A319DG36"/>